<dbReference type="Gene3D" id="3.30.1050.10">
    <property type="entry name" value="SCP2 sterol-binding domain"/>
    <property type="match status" value="1"/>
</dbReference>
<dbReference type="HOGENOM" id="CLU_105945_1_2_9"/>
<dbReference type="Proteomes" id="UP000027142">
    <property type="component" value="Chromosome"/>
</dbReference>
<dbReference type="eggNOG" id="COG3255">
    <property type="taxonomic scope" value="Bacteria"/>
</dbReference>
<dbReference type="PATRIC" id="fig|1246626.3.peg.3092"/>
<dbReference type="PANTHER" id="PTHR10094:SF25">
    <property type="entry name" value="SCP2 STEROL-BINDING DOMAIN-CONTAINING PROTEIN 1"/>
    <property type="match status" value="1"/>
</dbReference>
<evidence type="ECO:0000313" key="2">
    <source>
        <dbReference type="EMBL" id="AIC95663.1"/>
    </source>
</evidence>
<evidence type="ECO:0000259" key="1">
    <source>
        <dbReference type="Pfam" id="PF02036"/>
    </source>
</evidence>
<dbReference type="KEGG" id="ble:BleG1_3099"/>
<name>A0A060M535_9BACI</name>
<dbReference type="RefSeq" id="WP_038482804.1">
    <property type="nucleotide sequence ID" value="NZ_CP003923.1"/>
</dbReference>
<gene>
    <name evidence="2" type="ORF">BleG1_3099</name>
</gene>
<dbReference type="InterPro" id="IPR036527">
    <property type="entry name" value="SCP2_sterol-bd_dom_sf"/>
</dbReference>
<dbReference type="SUPFAM" id="SSF55718">
    <property type="entry name" value="SCP-like"/>
    <property type="match status" value="1"/>
</dbReference>
<organism evidence="2 3">
    <name type="scientific">Shouchella lehensis G1</name>
    <dbReference type="NCBI Taxonomy" id="1246626"/>
    <lineage>
        <taxon>Bacteria</taxon>
        <taxon>Bacillati</taxon>
        <taxon>Bacillota</taxon>
        <taxon>Bacilli</taxon>
        <taxon>Bacillales</taxon>
        <taxon>Bacillaceae</taxon>
        <taxon>Shouchella</taxon>
    </lineage>
</organism>
<dbReference type="GO" id="GO:0005829">
    <property type="term" value="C:cytosol"/>
    <property type="evidence" value="ECO:0007669"/>
    <property type="project" value="TreeGrafter"/>
</dbReference>
<dbReference type="OrthoDB" id="9804656at2"/>
<keyword evidence="3" id="KW-1185">Reference proteome</keyword>
<accession>A0A060M535</accession>
<reference evidence="2 3" key="1">
    <citation type="journal article" date="2014" name="Gene">
        <title>A comparative genomic analysis of the alkalitolerant soil bacterium Bacillus lehensis G1.</title>
        <authorList>
            <person name="Noor Y.M."/>
            <person name="Samsulrizal N.H."/>
            <person name="Jema'on N.A."/>
            <person name="Low K.O."/>
            <person name="Ramli A.N."/>
            <person name="Alias N.I."/>
            <person name="Damis S.I."/>
            <person name="Fuzi S.F."/>
            <person name="Isa M.N."/>
            <person name="Murad A.M."/>
            <person name="Raih M.F."/>
            <person name="Bakar F.D."/>
            <person name="Najimudin N."/>
            <person name="Mahadi N.M."/>
            <person name="Illias R.M."/>
        </authorList>
    </citation>
    <scope>NUCLEOTIDE SEQUENCE [LARGE SCALE GENOMIC DNA]</scope>
    <source>
        <strain evidence="2 3">G1</strain>
    </source>
</reference>
<feature type="domain" description="SCP2" evidence="1">
    <location>
        <begin position="18"/>
        <end position="105"/>
    </location>
</feature>
<sequence length="109" mass="12529">MTTEEKLYALADQINNDPVHIRDLNRTYQFELKPEARYSVLFSNGTVTVEKEPIKKEEACTLKLSEANLHKLLEGNWNPTVAYMTGQLKVEGDVRHALKLHEIVKQYTA</sequence>
<dbReference type="InterPro" id="IPR003033">
    <property type="entry name" value="SCP2_sterol-bd_dom"/>
</dbReference>
<dbReference type="STRING" id="1246626.BleG1_3099"/>
<dbReference type="AlphaFoldDB" id="A0A060M535"/>
<evidence type="ECO:0000313" key="3">
    <source>
        <dbReference type="Proteomes" id="UP000027142"/>
    </source>
</evidence>
<protein>
    <submittedName>
        <fullName evidence="2">Sterol-binding protein</fullName>
    </submittedName>
</protein>
<dbReference type="PANTHER" id="PTHR10094">
    <property type="entry name" value="STEROL CARRIER PROTEIN 2 SCP-2 FAMILY PROTEIN"/>
    <property type="match status" value="1"/>
</dbReference>
<dbReference type="EMBL" id="CP003923">
    <property type="protein sequence ID" value="AIC95663.1"/>
    <property type="molecule type" value="Genomic_DNA"/>
</dbReference>
<dbReference type="Pfam" id="PF02036">
    <property type="entry name" value="SCP2"/>
    <property type="match status" value="1"/>
</dbReference>
<proteinExistence type="predicted"/>